<organism evidence="2 3">
    <name type="scientific">Catenovulum sediminis</name>
    <dbReference type="NCBI Taxonomy" id="1740262"/>
    <lineage>
        <taxon>Bacteria</taxon>
        <taxon>Pseudomonadati</taxon>
        <taxon>Pseudomonadota</taxon>
        <taxon>Gammaproteobacteria</taxon>
        <taxon>Alteromonadales</taxon>
        <taxon>Alteromonadaceae</taxon>
        <taxon>Catenovulum</taxon>
    </lineage>
</organism>
<reference evidence="2 3" key="1">
    <citation type="submission" date="2024-06" db="EMBL/GenBank/DDBJ databases">
        <authorList>
            <person name="Chen R.Y."/>
        </authorList>
    </citation>
    <scope>NUCLEOTIDE SEQUENCE [LARGE SCALE GENOMIC DNA]</scope>
    <source>
        <strain evidence="2 3">D2</strain>
    </source>
</reference>
<keyword evidence="1" id="KW-0812">Transmembrane</keyword>
<dbReference type="RefSeq" id="WP_143870967.1">
    <property type="nucleotide sequence ID" value="NZ_CP041660.1"/>
</dbReference>
<keyword evidence="3" id="KW-1185">Reference proteome</keyword>
<dbReference type="EMBL" id="JBELOE010000062">
    <property type="protein sequence ID" value="MER2490635.1"/>
    <property type="molecule type" value="Genomic_DNA"/>
</dbReference>
<protein>
    <recommendedName>
        <fullName evidence="4">MSHA biogenesis protein MshF</fullName>
    </recommendedName>
</protein>
<evidence type="ECO:0000256" key="1">
    <source>
        <dbReference type="SAM" id="Phobius"/>
    </source>
</evidence>
<evidence type="ECO:0000313" key="2">
    <source>
        <dbReference type="EMBL" id="MER2490635.1"/>
    </source>
</evidence>
<name>A0ABV1RCP7_9ALTE</name>
<comment type="caution">
    <text evidence="2">The sequence shown here is derived from an EMBL/GenBank/DDBJ whole genome shotgun (WGS) entry which is preliminary data.</text>
</comment>
<gene>
    <name evidence="2" type="ORF">ABS311_01885</name>
</gene>
<proteinExistence type="predicted"/>
<accession>A0ABV1RCP7</accession>
<evidence type="ECO:0008006" key="4">
    <source>
        <dbReference type="Google" id="ProtNLM"/>
    </source>
</evidence>
<evidence type="ECO:0000313" key="3">
    <source>
        <dbReference type="Proteomes" id="UP001467690"/>
    </source>
</evidence>
<sequence>MHARPPTQNNTASLKVAKHLLAFIILIALWGLWLSYFADTEDESNHLVFAMTSHKLRDAVQLSHAEWLRKARADTIELSSGHQASLTTQVKMTKAGWPEIPGNSSEACHQLWQALLAKPAKLLTIQAKIQYKDGAQCHFKFGSQIIIYQQQTGIVDTISLEDKQE</sequence>
<keyword evidence="1" id="KW-0472">Membrane</keyword>
<keyword evidence="1" id="KW-1133">Transmembrane helix</keyword>
<dbReference type="Proteomes" id="UP001467690">
    <property type="component" value="Unassembled WGS sequence"/>
</dbReference>
<feature type="transmembrane region" description="Helical" evidence="1">
    <location>
        <begin position="20"/>
        <end position="38"/>
    </location>
</feature>